<dbReference type="PANTHER" id="PTHR15615:SF117">
    <property type="entry name" value="PHO85 CYCLIN PHO80"/>
    <property type="match status" value="1"/>
</dbReference>
<feature type="region of interest" description="Disordered" evidence="1">
    <location>
        <begin position="337"/>
        <end position="386"/>
    </location>
</feature>
<feature type="compositionally biased region" description="Low complexity" evidence="1">
    <location>
        <begin position="46"/>
        <end position="64"/>
    </location>
</feature>
<reference evidence="2" key="1">
    <citation type="submission" date="2012-08" db="EMBL/GenBank/DDBJ databases">
        <title>Genome analysis of Colletotrichum orbiculare and Colletotrichum fructicola.</title>
        <authorList>
            <person name="Gan P.H.P."/>
            <person name="Ikeda K."/>
            <person name="Irieda H."/>
            <person name="Narusaka M."/>
            <person name="O'Connell R.J."/>
            <person name="Narusaka Y."/>
            <person name="Takano Y."/>
            <person name="Kubo Y."/>
            <person name="Shirasu K."/>
        </authorList>
    </citation>
    <scope>NUCLEOTIDE SEQUENCE</scope>
    <source>
        <strain evidence="2">Nara gc5</strain>
    </source>
</reference>
<sequence length="563" mass="61170">MLTTSPIVASSANASPSSFHYAPTRSSPHSSPARLSAPLPRRHSASRSSPSTSMTSPSQPRPRQYVAVDAGTQYSPMESPNHQPQAHPTEDVADAPRTSTLPRLCRDPNLSRQRKRRLSCLLPYGIASPVKRRNSQDPAIAQASASGAGESSSAAKRPKPTAGPAKVLPLRYELCGVEDMVVLISHMLSELIETNDALALRSGSLTRFHSRTTPSISVLDYLNRLAKHATLTPPLLLSMVYYIDRLCALYPEFTINTLTVHRFLITAATVAAKGLSDLFWNNTTYARVGGVRVAELKLLELEFLYRVDWKIVPNPEVLVAYYRGLVERCPGYALQDEDAVVEDEDSDEVDDEDGSTEISDGGGDDSGDSPDDVRAPRSRRRPTQQRNRKIMRATSFLLALFAATLAAAAEARLAKIYVEPQPAEATVSSFEFPELPEDGAKLVRVGVYDTATKQWTSSVSVASTENFAKGYQPNILLSVDAEGNVVGAGLKGVRIDAGATRDFGPQAVVRVTGQGKTPELNKPVVLSPEGRKVVQEEKTLFQKYWWLIAIVVLMTVTGGGDGK</sequence>
<dbReference type="EMBL" id="KB020902">
    <property type="protein sequence ID" value="ELA28746.1"/>
    <property type="molecule type" value="Genomic_DNA"/>
</dbReference>
<dbReference type="GO" id="GO:0019901">
    <property type="term" value="F:protein kinase binding"/>
    <property type="evidence" value="ECO:0007669"/>
    <property type="project" value="InterPro"/>
</dbReference>
<dbReference type="GO" id="GO:0000307">
    <property type="term" value="C:cyclin-dependent protein kinase holoenzyme complex"/>
    <property type="evidence" value="ECO:0007669"/>
    <property type="project" value="TreeGrafter"/>
</dbReference>
<dbReference type="Gene3D" id="1.10.472.10">
    <property type="entry name" value="Cyclin-like"/>
    <property type="match status" value="1"/>
</dbReference>
<dbReference type="AlphaFoldDB" id="L2FRP9"/>
<dbReference type="GO" id="GO:0016538">
    <property type="term" value="F:cyclin-dependent protein serine/threonine kinase regulator activity"/>
    <property type="evidence" value="ECO:0007669"/>
    <property type="project" value="TreeGrafter"/>
</dbReference>
<dbReference type="InterPro" id="IPR036915">
    <property type="entry name" value="Cyclin-like_sf"/>
</dbReference>
<dbReference type="PANTHER" id="PTHR15615">
    <property type="match status" value="1"/>
</dbReference>
<dbReference type="CDD" id="cd20558">
    <property type="entry name" value="CYCLIN_ScPCL7-like"/>
    <property type="match status" value="1"/>
</dbReference>
<dbReference type="GO" id="GO:0005634">
    <property type="term" value="C:nucleus"/>
    <property type="evidence" value="ECO:0007669"/>
    <property type="project" value="TreeGrafter"/>
</dbReference>
<dbReference type="InterPro" id="IPR013922">
    <property type="entry name" value="Cyclin_PHO80-like"/>
</dbReference>
<feature type="compositionally biased region" description="Basic residues" evidence="1">
    <location>
        <begin position="376"/>
        <end position="386"/>
    </location>
</feature>
<evidence type="ECO:0000313" key="2">
    <source>
        <dbReference type="EMBL" id="ELA28746.1"/>
    </source>
</evidence>
<feature type="region of interest" description="Disordered" evidence="1">
    <location>
        <begin position="132"/>
        <end position="162"/>
    </location>
</feature>
<name>L2FRP9_COLFN</name>
<dbReference type="SUPFAM" id="SSF47954">
    <property type="entry name" value="Cyclin-like"/>
    <property type="match status" value="1"/>
</dbReference>
<protein>
    <submittedName>
        <fullName evidence="2">Nuc-1 negative regulatory protein preg</fullName>
    </submittedName>
</protein>
<feature type="compositionally biased region" description="Low complexity" evidence="1">
    <location>
        <begin position="139"/>
        <end position="155"/>
    </location>
</feature>
<feature type="compositionally biased region" description="Acidic residues" evidence="1">
    <location>
        <begin position="337"/>
        <end position="355"/>
    </location>
</feature>
<accession>L2FRP9</accession>
<proteinExistence type="predicted"/>
<feature type="compositionally biased region" description="Polar residues" evidence="1">
    <location>
        <begin position="1"/>
        <end position="30"/>
    </location>
</feature>
<evidence type="ECO:0000256" key="1">
    <source>
        <dbReference type="SAM" id="MobiDB-lite"/>
    </source>
</evidence>
<organism evidence="2">
    <name type="scientific">Colletotrichum fructicola (strain Nara gc5)</name>
    <name type="common">Anthracnose fungus</name>
    <name type="synonym">Colletotrichum gloeosporioides (strain Nara gc5)</name>
    <dbReference type="NCBI Taxonomy" id="1213859"/>
    <lineage>
        <taxon>Eukaryota</taxon>
        <taxon>Fungi</taxon>
        <taxon>Dikarya</taxon>
        <taxon>Ascomycota</taxon>
        <taxon>Pezizomycotina</taxon>
        <taxon>Sordariomycetes</taxon>
        <taxon>Hypocreomycetidae</taxon>
        <taxon>Glomerellales</taxon>
        <taxon>Glomerellaceae</taxon>
        <taxon>Colletotrichum</taxon>
        <taxon>Colletotrichum gloeosporioides species complex</taxon>
    </lineage>
</organism>
<feature type="region of interest" description="Disordered" evidence="1">
    <location>
        <begin position="1"/>
        <end position="112"/>
    </location>
</feature>
<dbReference type="HOGENOM" id="CLU_023749_2_0_1"/>
<gene>
    <name evidence="2" type="ORF">CGGC5_10707</name>
</gene>
<dbReference type="Pfam" id="PF08613">
    <property type="entry name" value="Cyclin"/>
    <property type="match status" value="1"/>
</dbReference>
<dbReference type="STRING" id="1213859.L2FRP9"/>
<feature type="compositionally biased region" description="Polar residues" evidence="1">
    <location>
        <begin position="72"/>
        <end position="86"/>
    </location>
</feature>